<feature type="domain" description="Fe/B12 periplasmic-binding" evidence="3">
    <location>
        <begin position="22"/>
        <end position="267"/>
    </location>
</feature>
<sequence length="270" mass="29782">MSRLLLLTLLLTTNSWAAMAHRVITLSPHATELAASAGLLPNIVAVSEASDFPPSVIDLPKVANYHGLNIEKIVALKPDLIIAWPNGNPQKEVLLLKKLGFHIVDSAPQTLAEIADNIDMLSHYSANPSVGRAAAAEFRLALTRLKQQYHTQRPVRYYFQVSAKPSIAMSDHDWPSDIFRFCGGKNIFADAPNAYPQVNIEQVALKAPEVIFTNTPSFANDWQALNAQIPALAKGQVWSLNSDWLTRATVRSLEAVKQVCQFLSIAREKH</sequence>
<organism evidence="4">
    <name type="scientific">Vibrio sp. HB236076</name>
    <dbReference type="NCBI Taxonomy" id="3232307"/>
    <lineage>
        <taxon>Bacteria</taxon>
        <taxon>Pseudomonadati</taxon>
        <taxon>Pseudomonadota</taxon>
        <taxon>Gammaproteobacteria</taxon>
        <taxon>Vibrionales</taxon>
        <taxon>Vibrionaceae</taxon>
        <taxon>Vibrio</taxon>
    </lineage>
</organism>
<evidence type="ECO:0000313" key="4">
    <source>
        <dbReference type="EMBL" id="XDK25735.1"/>
    </source>
</evidence>
<keyword evidence="4" id="KW-0675">Receptor</keyword>
<dbReference type="InterPro" id="IPR054828">
    <property type="entry name" value="Vit_B12_bind_prot"/>
</dbReference>
<protein>
    <submittedName>
        <fullName evidence="4">Helical backbone metal receptor</fullName>
    </submittedName>
</protein>
<dbReference type="RefSeq" id="WP_306101176.1">
    <property type="nucleotide sequence ID" value="NZ_CP162601.1"/>
</dbReference>
<dbReference type="SUPFAM" id="SSF53807">
    <property type="entry name" value="Helical backbone' metal receptor"/>
    <property type="match status" value="1"/>
</dbReference>
<dbReference type="InterPro" id="IPR002491">
    <property type="entry name" value="ABC_transptr_periplasmic_BD"/>
</dbReference>
<evidence type="ECO:0000256" key="2">
    <source>
        <dbReference type="SAM" id="SignalP"/>
    </source>
</evidence>
<dbReference type="NCBIfam" id="NF038402">
    <property type="entry name" value="TroA_like"/>
    <property type="match status" value="1"/>
</dbReference>
<dbReference type="InterPro" id="IPR051030">
    <property type="entry name" value="Vitamin_B12-ABC_binding"/>
</dbReference>
<dbReference type="EMBL" id="CP162601">
    <property type="protein sequence ID" value="XDK25735.1"/>
    <property type="molecule type" value="Genomic_DNA"/>
</dbReference>
<dbReference type="PANTHER" id="PTHR42860">
    <property type="entry name" value="VITAMIN B12-BINDING PROTEIN"/>
    <property type="match status" value="1"/>
</dbReference>
<keyword evidence="1 2" id="KW-0732">Signal</keyword>
<feature type="signal peptide" evidence="2">
    <location>
        <begin position="1"/>
        <end position="20"/>
    </location>
</feature>
<dbReference type="KEGG" id="vih:AB0763_03555"/>
<evidence type="ECO:0000256" key="1">
    <source>
        <dbReference type="ARBA" id="ARBA00022729"/>
    </source>
</evidence>
<name>A0AB39HGE9_9VIBR</name>
<dbReference type="AlphaFoldDB" id="A0AB39HGE9"/>
<dbReference type="PROSITE" id="PS50983">
    <property type="entry name" value="FE_B12_PBP"/>
    <property type="match status" value="1"/>
</dbReference>
<dbReference type="Gene3D" id="3.40.50.1980">
    <property type="entry name" value="Nitrogenase molybdenum iron protein domain"/>
    <property type="match status" value="2"/>
</dbReference>
<reference evidence="4" key="1">
    <citation type="submission" date="2024-07" db="EMBL/GenBank/DDBJ databases">
        <title>Genome Analysis of a Potential Novel Vibrio Species Secreting pH- and Thermo-stable Alginate Lyase and its Application in Producing Alginate Oligosaccharides.</title>
        <authorList>
            <person name="Huang H."/>
            <person name="Bao K."/>
        </authorList>
    </citation>
    <scope>NUCLEOTIDE SEQUENCE</scope>
    <source>
        <strain evidence="4">HB236076</strain>
    </source>
</reference>
<feature type="chain" id="PRO_5044244069" evidence="2">
    <location>
        <begin position="21"/>
        <end position="270"/>
    </location>
</feature>
<proteinExistence type="predicted"/>
<dbReference type="PANTHER" id="PTHR42860:SF1">
    <property type="entry name" value="VITAMIN B12-BINDING PROTEIN"/>
    <property type="match status" value="1"/>
</dbReference>
<gene>
    <name evidence="4" type="ORF">AB0763_03555</name>
</gene>
<dbReference type="Pfam" id="PF01497">
    <property type="entry name" value="Peripla_BP_2"/>
    <property type="match status" value="1"/>
</dbReference>
<accession>A0AB39HGE9</accession>
<evidence type="ECO:0000259" key="3">
    <source>
        <dbReference type="PROSITE" id="PS50983"/>
    </source>
</evidence>
<dbReference type="CDD" id="cd01144">
    <property type="entry name" value="BtuF"/>
    <property type="match status" value="1"/>
</dbReference>